<evidence type="ECO:0000313" key="3">
    <source>
        <dbReference type="Proteomes" id="UP000504640"/>
    </source>
</evidence>
<evidence type="ECO:0000313" key="4">
    <source>
        <dbReference type="RefSeq" id="XP_032124741.1"/>
    </source>
</evidence>
<protein>
    <submittedName>
        <fullName evidence="4">Collagen alpha-1(III) chain-like</fullName>
    </submittedName>
</protein>
<name>A0A6J3H3I8_SAPAP</name>
<feature type="domain" description="Kinase suppressor RAS 1 N-terminal helical hairpin" evidence="2">
    <location>
        <begin position="279"/>
        <end position="325"/>
    </location>
</feature>
<evidence type="ECO:0000256" key="1">
    <source>
        <dbReference type="SAM" id="MobiDB-lite"/>
    </source>
</evidence>
<organism evidence="3 4">
    <name type="scientific">Sapajus apella</name>
    <name type="common">Brown-capped capuchin</name>
    <name type="synonym">Cebus apella</name>
    <dbReference type="NCBI Taxonomy" id="9515"/>
    <lineage>
        <taxon>Eukaryota</taxon>
        <taxon>Metazoa</taxon>
        <taxon>Chordata</taxon>
        <taxon>Craniata</taxon>
        <taxon>Vertebrata</taxon>
        <taxon>Euteleostomi</taxon>
        <taxon>Mammalia</taxon>
        <taxon>Eutheria</taxon>
        <taxon>Euarchontoglires</taxon>
        <taxon>Primates</taxon>
        <taxon>Haplorrhini</taxon>
        <taxon>Platyrrhini</taxon>
        <taxon>Cebidae</taxon>
        <taxon>Cebinae</taxon>
        <taxon>Sapajus</taxon>
    </lineage>
</organism>
<dbReference type="GeneID" id="116543353"/>
<keyword evidence="3" id="KW-1185">Reference proteome</keyword>
<proteinExistence type="predicted"/>
<dbReference type="Pfam" id="PF20406">
    <property type="entry name" value="SAM_KSR1_N"/>
    <property type="match status" value="1"/>
</dbReference>
<dbReference type="InterPro" id="IPR046933">
    <property type="entry name" value="SAM_KSR1_N_sf"/>
</dbReference>
<gene>
    <name evidence="4" type="primary">LOC116543353</name>
</gene>
<dbReference type="Proteomes" id="UP000504640">
    <property type="component" value="Unplaced"/>
</dbReference>
<feature type="compositionally biased region" description="Low complexity" evidence="1">
    <location>
        <begin position="178"/>
        <end position="195"/>
    </location>
</feature>
<feature type="compositionally biased region" description="Low complexity" evidence="1">
    <location>
        <begin position="137"/>
        <end position="157"/>
    </location>
</feature>
<sequence length="386" mass="40267">MAAAQGEDCCPEPGTIGLAEAHCQANDSNPGKKPGSVSKESCGLLNALDNQREECIHRGETGFVEPGGSITRELAFGWAAAEELRDGGTQSRLVSRELPASAPPHPGEGPARTRGRQRELSGGSGARRGRGGGPRGRGPAAGARRGLQVPACPAALTRPPPPLKRLREPKPSGRRGFRFAAAAGREGAADSAAGSPGVPVRAAPRGASGPALPVRGFPAEAPAPPGSQPRPPRPRCLGMDRAALRAAAMGEKKEGGGGGDAAAAEGGAGAAASRALQQCGQLQKLIDISIGSLRGLRTKCAVSNDLTQQEIRTLEAKLVRYICKQRQCKLSVAPSERTPELNSYPRFSDWLYTFNVRPEVVQVCRSGLHRGRHEGPRRGHTHTPQG</sequence>
<dbReference type="InterPro" id="IPR013761">
    <property type="entry name" value="SAM/pointed_sf"/>
</dbReference>
<evidence type="ECO:0000259" key="2">
    <source>
        <dbReference type="Pfam" id="PF20406"/>
    </source>
</evidence>
<feature type="compositionally biased region" description="Gly residues" evidence="1">
    <location>
        <begin position="122"/>
        <end position="136"/>
    </location>
</feature>
<reference evidence="4" key="1">
    <citation type="submission" date="2025-08" db="UniProtKB">
        <authorList>
            <consortium name="RefSeq"/>
        </authorList>
    </citation>
    <scope>IDENTIFICATION</scope>
    <source>
        <tissue evidence="4">Blood</tissue>
    </source>
</reference>
<dbReference type="Gene3D" id="1.10.150.50">
    <property type="entry name" value="Transcription Factor, Ets-1"/>
    <property type="match status" value="1"/>
</dbReference>
<accession>A0A6J3H3I8</accession>
<feature type="compositionally biased region" description="Pro residues" evidence="1">
    <location>
        <begin position="221"/>
        <end position="231"/>
    </location>
</feature>
<dbReference type="AlphaFoldDB" id="A0A6J3H3I8"/>
<dbReference type="InterPro" id="IPR046861">
    <property type="entry name" value="SAM_KSR1_N"/>
</dbReference>
<dbReference type="Gene3D" id="6.10.140.1120">
    <property type="match status" value="1"/>
</dbReference>
<dbReference type="RefSeq" id="XP_032124741.1">
    <property type="nucleotide sequence ID" value="XM_032268850.1"/>
</dbReference>
<feature type="region of interest" description="Disordered" evidence="1">
    <location>
        <begin position="84"/>
        <end position="237"/>
    </location>
</feature>